<keyword evidence="4" id="KW-1185">Reference proteome</keyword>
<dbReference type="SMART" id="SM00198">
    <property type="entry name" value="SCP"/>
    <property type="match status" value="1"/>
</dbReference>
<keyword evidence="1" id="KW-0732">Signal</keyword>
<comment type="caution">
    <text evidence="3">The sequence shown here is derived from an EMBL/GenBank/DDBJ whole genome shotgun (WGS) entry which is preliminary data.</text>
</comment>
<feature type="chain" id="PRO_5001492202" description="SCP domain-containing protein" evidence="1">
    <location>
        <begin position="23"/>
        <end position="442"/>
    </location>
</feature>
<reference evidence="4" key="1">
    <citation type="journal article" date="2015" name="Nat. Genet.">
        <title>The genome and transcriptome of the zoonotic hookworm Ancylostoma ceylanicum identify infection-specific gene families.</title>
        <authorList>
            <person name="Schwarz E.M."/>
            <person name="Hu Y."/>
            <person name="Antoshechkin I."/>
            <person name="Miller M.M."/>
            <person name="Sternberg P.W."/>
            <person name="Aroian R.V."/>
        </authorList>
    </citation>
    <scope>NUCLEOTIDE SEQUENCE</scope>
    <source>
        <strain evidence="4">HY135</strain>
    </source>
</reference>
<feature type="signal peptide" evidence="1">
    <location>
        <begin position="1"/>
        <end position="22"/>
    </location>
</feature>
<evidence type="ECO:0000313" key="4">
    <source>
        <dbReference type="Proteomes" id="UP000024635"/>
    </source>
</evidence>
<accession>A0A016UBH9</accession>
<dbReference type="EMBL" id="JARK01001384">
    <property type="protein sequence ID" value="EYC12187.1"/>
    <property type="molecule type" value="Genomic_DNA"/>
</dbReference>
<proteinExistence type="predicted"/>
<gene>
    <name evidence="3" type="primary">Acey_s0048.g1656</name>
    <name evidence="3" type="synonym">ASP-s0048.g1656</name>
    <name evidence="3" type="ORF">Y032_0048g1656</name>
</gene>
<protein>
    <recommendedName>
        <fullName evidence="2">SCP domain-containing protein</fullName>
    </recommendedName>
</protein>
<evidence type="ECO:0000259" key="2">
    <source>
        <dbReference type="SMART" id="SM00198"/>
    </source>
</evidence>
<dbReference type="InterPro" id="IPR035940">
    <property type="entry name" value="CAP_sf"/>
</dbReference>
<dbReference type="SUPFAM" id="SSF55797">
    <property type="entry name" value="PR-1-like"/>
    <property type="match status" value="2"/>
</dbReference>
<dbReference type="STRING" id="53326.A0A016UBH9"/>
<organism evidence="3 4">
    <name type="scientific">Ancylostoma ceylanicum</name>
    <dbReference type="NCBI Taxonomy" id="53326"/>
    <lineage>
        <taxon>Eukaryota</taxon>
        <taxon>Metazoa</taxon>
        <taxon>Ecdysozoa</taxon>
        <taxon>Nematoda</taxon>
        <taxon>Chromadorea</taxon>
        <taxon>Rhabditida</taxon>
        <taxon>Rhabditina</taxon>
        <taxon>Rhabditomorpha</taxon>
        <taxon>Strongyloidea</taxon>
        <taxon>Ancylostomatidae</taxon>
        <taxon>Ancylostomatinae</taxon>
        <taxon>Ancylostoma</taxon>
    </lineage>
</organism>
<dbReference type="Gene3D" id="3.40.33.10">
    <property type="entry name" value="CAP"/>
    <property type="match status" value="2"/>
</dbReference>
<feature type="domain" description="SCP" evidence="2">
    <location>
        <begin position="35"/>
        <end position="188"/>
    </location>
</feature>
<dbReference type="InterPro" id="IPR014044">
    <property type="entry name" value="CAP_dom"/>
</dbReference>
<evidence type="ECO:0000256" key="1">
    <source>
        <dbReference type="SAM" id="SignalP"/>
    </source>
</evidence>
<sequence>MWSSLLEKAVIVQLLLICVTEATWFGCRNTLVNDEWRQAVLDFHNNNRRTVAEGKQPTGGNAGNVMPKADKMYNLNWDCDIENNAFLSSCGGTAATIPAAYASNKASIKINKKCSSIKDETMTVLKNWWSQATAEDLSAGAVYKDQTQKEFGIMVFGETTGFACSYSSCDASNAELLCLYNKAAPNPNAQLYAEANGDVCDACPAATDPCTAYLCKPKVYALDTNAKPQPACTNKNPPDDGMTYDMQMMARDMANYYRNLIATGWAHQKSGYAPTSKAMNSLIYDCDNAGKDAKTEAAKCTAASYTPTNGYVLSSYKANYDLPREEVLRQAMVSWFGQLKKVDLDEKATYDNNVKASAPDFASLVYGGATKLGCAVGLCLREGFQVAICQIDRYAHSWRDQFKKCGSTAAVVGDPLYTIGKTCSGCAAAGKNCHKGLPGICA</sequence>
<dbReference type="Pfam" id="PF00188">
    <property type="entry name" value="CAP"/>
    <property type="match status" value="1"/>
</dbReference>
<dbReference type="Proteomes" id="UP000024635">
    <property type="component" value="Unassembled WGS sequence"/>
</dbReference>
<dbReference type="AlphaFoldDB" id="A0A016UBH9"/>
<evidence type="ECO:0000313" key="3">
    <source>
        <dbReference type="EMBL" id="EYC12187.1"/>
    </source>
</evidence>
<name>A0A016UBH9_9BILA</name>
<dbReference type="OrthoDB" id="5868561at2759"/>
<dbReference type="CDD" id="cd05380">
    <property type="entry name" value="CAP_euk"/>
    <property type="match status" value="1"/>
</dbReference>